<evidence type="ECO:0000256" key="5">
    <source>
        <dbReference type="ARBA" id="ARBA00023136"/>
    </source>
</evidence>
<organism evidence="8 9">
    <name type="scientific">Bifidobacterium cebidarum</name>
    <dbReference type="NCBI Taxonomy" id="2650773"/>
    <lineage>
        <taxon>Bacteria</taxon>
        <taxon>Bacillati</taxon>
        <taxon>Actinomycetota</taxon>
        <taxon>Actinomycetes</taxon>
        <taxon>Bifidobacteriales</taxon>
        <taxon>Bifidobacteriaceae</taxon>
        <taxon>Bifidobacterium</taxon>
    </lineage>
</organism>
<accession>A0A6I1GP28</accession>
<dbReference type="PANTHER" id="PTHR23513:SF6">
    <property type="entry name" value="MAJOR FACILITATOR SUPERFAMILY ASSOCIATED DOMAIN-CONTAINING PROTEIN"/>
    <property type="match status" value="1"/>
</dbReference>
<gene>
    <name evidence="8" type="ORF">F7D08_1052</name>
</gene>
<dbReference type="EMBL" id="WBVS01000004">
    <property type="protein sequence ID" value="KAB7788311.1"/>
    <property type="molecule type" value="Genomic_DNA"/>
</dbReference>
<feature type="transmembrane region" description="Helical" evidence="6">
    <location>
        <begin position="119"/>
        <end position="140"/>
    </location>
</feature>
<dbReference type="InterPro" id="IPR020846">
    <property type="entry name" value="MFS_dom"/>
</dbReference>
<feature type="transmembrane region" description="Helical" evidence="6">
    <location>
        <begin position="399"/>
        <end position="420"/>
    </location>
</feature>
<dbReference type="GO" id="GO:0022857">
    <property type="term" value="F:transmembrane transporter activity"/>
    <property type="evidence" value="ECO:0007669"/>
    <property type="project" value="InterPro"/>
</dbReference>
<evidence type="ECO:0000313" key="8">
    <source>
        <dbReference type="EMBL" id="KAB7788311.1"/>
    </source>
</evidence>
<feature type="transmembrane region" description="Helical" evidence="6">
    <location>
        <begin position="426"/>
        <end position="447"/>
    </location>
</feature>
<comment type="subcellular location">
    <subcellularLocation>
        <location evidence="1">Cell membrane</location>
        <topology evidence="1">Multi-pass membrane protein</topology>
    </subcellularLocation>
</comment>
<feature type="transmembrane region" description="Helical" evidence="6">
    <location>
        <begin position="306"/>
        <end position="327"/>
    </location>
</feature>
<dbReference type="Gene3D" id="1.20.1250.20">
    <property type="entry name" value="MFS general substrate transporter like domains"/>
    <property type="match status" value="1"/>
</dbReference>
<keyword evidence="9" id="KW-1185">Reference proteome</keyword>
<dbReference type="PROSITE" id="PS50850">
    <property type="entry name" value="MFS"/>
    <property type="match status" value="1"/>
</dbReference>
<evidence type="ECO:0000256" key="2">
    <source>
        <dbReference type="ARBA" id="ARBA00022475"/>
    </source>
</evidence>
<name>A0A6I1GP28_9BIFI</name>
<keyword evidence="4 6" id="KW-1133">Transmembrane helix</keyword>
<evidence type="ECO:0000256" key="3">
    <source>
        <dbReference type="ARBA" id="ARBA00022692"/>
    </source>
</evidence>
<keyword evidence="5 6" id="KW-0472">Membrane</keyword>
<evidence type="ECO:0000256" key="4">
    <source>
        <dbReference type="ARBA" id="ARBA00022989"/>
    </source>
</evidence>
<reference evidence="8 9" key="1">
    <citation type="submission" date="2019-09" db="EMBL/GenBank/DDBJ databases">
        <title>Characterization of the phylogenetic diversity of two novel species belonging to the genus Bifidobacterium: Bifidobacterium cebidarum sp. nov. and Bifidobacterium leontopitheci sp. nov.</title>
        <authorList>
            <person name="Lugli G.A."/>
            <person name="Duranti S."/>
            <person name="Milani C."/>
            <person name="Turroni F."/>
            <person name="Ventura M."/>
        </authorList>
    </citation>
    <scope>NUCLEOTIDE SEQUENCE [LARGE SCALE GENOMIC DNA]</scope>
    <source>
        <strain evidence="8 9">LMG 31469</strain>
    </source>
</reference>
<dbReference type="InterPro" id="IPR036259">
    <property type="entry name" value="MFS_trans_sf"/>
</dbReference>
<feature type="transmembrane region" description="Helical" evidence="6">
    <location>
        <begin position="274"/>
        <end position="300"/>
    </location>
</feature>
<feature type="domain" description="Major facilitator superfamily (MFS) profile" evidence="7">
    <location>
        <begin position="50"/>
        <end position="453"/>
    </location>
</feature>
<dbReference type="InterPro" id="IPR011701">
    <property type="entry name" value="MFS"/>
</dbReference>
<keyword evidence="2" id="KW-1003">Cell membrane</keyword>
<evidence type="ECO:0000259" key="7">
    <source>
        <dbReference type="PROSITE" id="PS50850"/>
    </source>
</evidence>
<dbReference type="Proteomes" id="UP000468413">
    <property type="component" value="Unassembled WGS sequence"/>
</dbReference>
<dbReference type="SUPFAM" id="SSF103473">
    <property type="entry name" value="MFS general substrate transporter"/>
    <property type="match status" value="1"/>
</dbReference>
<feature type="transmembrane region" description="Helical" evidence="6">
    <location>
        <begin position="339"/>
        <end position="356"/>
    </location>
</feature>
<feature type="transmembrane region" description="Helical" evidence="6">
    <location>
        <begin position="74"/>
        <end position="107"/>
    </location>
</feature>
<protein>
    <submittedName>
        <fullName evidence="8">Permease</fullName>
    </submittedName>
</protein>
<evidence type="ECO:0000256" key="1">
    <source>
        <dbReference type="ARBA" id="ARBA00004651"/>
    </source>
</evidence>
<dbReference type="CDD" id="cd06173">
    <property type="entry name" value="MFS_MefA_like"/>
    <property type="match status" value="1"/>
</dbReference>
<feature type="transmembrane region" description="Helical" evidence="6">
    <location>
        <begin position="362"/>
        <end position="387"/>
    </location>
</feature>
<comment type="caution">
    <text evidence="8">The sequence shown here is derived from an EMBL/GenBank/DDBJ whole genome shotgun (WGS) entry which is preliminary data.</text>
</comment>
<evidence type="ECO:0000313" key="9">
    <source>
        <dbReference type="Proteomes" id="UP000468413"/>
    </source>
</evidence>
<evidence type="ECO:0000256" key="6">
    <source>
        <dbReference type="SAM" id="Phobius"/>
    </source>
</evidence>
<dbReference type="PANTHER" id="PTHR23513">
    <property type="entry name" value="INTEGRAL MEMBRANE EFFLUX PROTEIN-RELATED"/>
    <property type="match status" value="1"/>
</dbReference>
<feature type="transmembrane region" description="Helical" evidence="6">
    <location>
        <begin position="146"/>
        <end position="162"/>
    </location>
</feature>
<sequence length="464" mass="49289">MCDAIISSNPIGYRMPFMGSHEMSFTMNTDIHPSNHSSVKAAHNPRSLWRLSAYRNWFISDTADVFAVSLRTFAIPLIGLALSGSAFISGLLVAIESAIGLVLMSIGGAIADRHDRRRLMILLGLVGVVLSVSATVLLAFGMMNTTAFMFFVVMFAMMNGLLGPSNDAMLKSIVPMERFAKAQAIREARESCVELSGGAIGGLLYRIAGWCPFLTSAALYLIASITALALPKNTTVATENVPANRQISSSSTMDSSFLAQFIEGWKWTLTRRTVLAAIVQGAVINVACYGNIIGVQIMLAERGTDAALIGLVGTATGVAALIGSLAANWLVDHIPTGKLIMLTFAVFTFAITPLLFTDSYGVIVACTAMASLLFPAFNAGELGFIYGRTPDHMQGRVSTVFETAIGIPGALTPALVGWLLQTPGLGFRAVMILVVACAGVGLLLACVTPTRDIPLPSQWEQAEL</sequence>
<dbReference type="AlphaFoldDB" id="A0A6I1GP28"/>
<dbReference type="GO" id="GO:0005886">
    <property type="term" value="C:plasma membrane"/>
    <property type="evidence" value="ECO:0007669"/>
    <property type="project" value="UniProtKB-SubCell"/>
</dbReference>
<dbReference type="Pfam" id="PF07690">
    <property type="entry name" value="MFS_1"/>
    <property type="match status" value="1"/>
</dbReference>
<proteinExistence type="predicted"/>
<keyword evidence="3 6" id="KW-0812">Transmembrane</keyword>